<dbReference type="RefSeq" id="WP_422723634.1">
    <property type="nucleotide sequence ID" value="NZ_BAABKI010000018.1"/>
</dbReference>
<dbReference type="SUPFAM" id="SSF53218">
    <property type="entry name" value="Molybdenum cofactor biosynthesis proteins"/>
    <property type="match status" value="1"/>
</dbReference>
<keyword evidence="2" id="KW-1185">Reference proteome</keyword>
<dbReference type="Gene3D" id="3.40.980.10">
    <property type="entry name" value="MoaB/Mog-like domain"/>
    <property type="match status" value="1"/>
</dbReference>
<gene>
    <name evidence="1" type="ORF">GCM10023342_15910</name>
</gene>
<reference evidence="2" key="1">
    <citation type="journal article" date="2019" name="Int. J. Syst. Evol. Microbiol.">
        <title>The Global Catalogue of Microorganisms (GCM) 10K type strain sequencing project: providing services to taxonomists for standard genome sequencing and annotation.</title>
        <authorList>
            <consortium name="The Broad Institute Genomics Platform"/>
            <consortium name="The Broad Institute Genome Sequencing Center for Infectious Disease"/>
            <person name="Wu L."/>
            <person name="Ma J."/>
        </authorList>
    </citation>
    <scope>NUCLEOTIDE SEQUENCE [LARGE SCALE GENOMIC DNA]</scope>
    <source>
        <strain evidence="2">JCM 18472</strain>
    </source>
</reference>
<dbReference type="InterPro" id="IPR036425">
    <property type="entry name" value="MoaB/Mog-like_dom_sf"/>
</dbReference>
<protein>
    <recommendedName>
        <fullName evidence="3">Molybdenum cofactor biosynthesis protein</fullName>
    </recommendedName>
</protein>
<evidence type="ECO:0000313" key="1">
    <source>
        <dbReference type="EMBL" id="GAA5174593.1"/>
    </source>
</evidence>
<sequence>MANRTLVFALPGSPKACVTAWDGILAAQLDARARPCNFVAMVRPEVSPCGSREPRAAAERQA</sequence>
<accession>A0ABP9RDC9</accession>
<proteinExistence type="predicted"/>
<evidence type="ECO:0008006" key="3">
    <source>
        <dbReference type="Google" id="ProtNLM"/>
    </source>
</evidence>
<evidence type="ECO:0000313" key="2">
    <source>
        <dbReference type="Proteomes" id="UP001500074"/>
    </source>
</evidence>
<organism evidence="1 2">
    <name type="scientific">Modicisalibacter zincidurans</name>
    <dbReference type="NCBI Taxonomy" id="1178777"/>
    <lineage>
        <taxon>Bacteria</taxon>
        <taxon>Pseudomonadati</taxon>
        <taxon>Pseudomonadota</taxon>
        <taxon>Gammaproteobacteria</taxon>
        <taxon>Oceanospirillales</taxon>
        <taxon>Halomonadaceae</taxon>
        <taxon>Modicisalibacter</taxon>
    </lineage>
</organism>
<dbReference type="EMBL" id="BAABKI010000018">
    <property type="protein sequence ID" value="GAA5174593.1"/>
    <property type="molecule type" value="Genomic_DNA"/>
</dbReference>
<name>A0ABP9RDC9_9GAMM</name>
<dbReference type="Proteomes" id="UP001500074">
    <property type="component" value="Unassembled WGS sequence"/>
</dbReference>
<comment type="caution">
    <text evidence="1">The sequence shown here is derived from an EMBL/GenBank/DDBJ whole genome shotgun (WGS) entry which is preliminary data.</text>
</comment>